<dbReference type="Proteomes" id="UP001177212">
    <property type="component" value="Unassembled WGS sequence"/>
</dbReference>
<dbReference type="RefSeq" id="WP_305400054.1">
    <property type="nucleotide sequence ID" value="NZ_JAUYVT010000006.1"/>
</dbReference>
<sequence length="277" mass="30488">MKVELFGVRGSMPTPGSDTYLYGGNTSCTYVTKNNGSSLILDSGTGIVKLGDYLLEQQSPIYILLTHNHWDHIQGFPFFKPIYQANRDITIVAGDVDDKGSQHAILKQMSGSYFPVRHQDLPSNITLNTELSAQSQFNLNGFSISTAPLNHPGGGTAYCLIADGAKVAYVTDNELNPPQQTKTSISEWAAFIEGADLLIHDAQLIDADLPLKHGWGHSTIDQVAQLAIKAKVKNMVIISHDPSRTDEQLTEIERYLQTSYGNDVRIECGKEGRVFEF</sequence>
<evidence type="ECO:0000313" key="3">
    <source>
        <dbReference type="Proteomes" id="UP001177212"/>
    </source>
</evidence>
<accession>A0ABT9FDB2</accession>
<dbReference type="PANTHER" id="PTHR42663">
    <property type="entry name" value="HYDROLASE C777.06C-RELATED-RELATED"/>
    <property type="match status" value="1"/>
</dbReference>
<reference evidence="2" key="1">
    <citation type="submission" date="2023-07" db="EMBL/GenBank/DDBJ databases">
        <title>Genome content predicts the carbon catabolic preferences of heterotrophic bacteria.</title>
        <authorList>
            <person name="Gralka M."/>
        </authorList>
    </citation>
    <scope>NUCLEOTIDE SEQUENCE</scope>
    <source>
        <strain evidence="2">4G09</strain>
    </source>
</reference>
<gene>
    <name evidence="2" type="ORF">Q8W34_08985</name>
</gene>
<organism evidence="2 3">
    <name type="scientific">Pseudoalteromonas marina</name>
    <dbReference type="NCBI Taxonomy" id="267375"/>
    <lineage>
        <taxon>Bacteria</taxon>
        <taxon>Pseudomonadati</taxon>
        <taxon>Pseudomonadota</taxon>
        <taxon>Gammaproteobacteria</taxon>
        <taxon>Alteromonadales</taxon>
        <taxon>Pseudoalteromonadaceae</taxon>
        <taxon>Pseudoalteromonas</taxon>
    </lineage>
</organism>
<protein>
    <submittedName>
        <fullName evidence="2">MBL fold metallo-hydrolase</fullName>
    </submittedName>
</protein>
<dbReference type="Gene3D" id="3.60.15.10">
    <property type="entry name" value="Ribonuclease Z/Hydroxyacylglutathione hydrolase-like"/>
    <property type="match status" value="1"/>
</dbReference>
<feature type="domain" description="Metallo-beta-lactamase" evidence="1">
    <location>
        <begin position="25"/>
        <end position="217"/>
    </location>
</feature>
<evidence type="ECO:0000259" key="1">
    <source>
        <dbReference type="SMART" id="SM00849"/>
    </source>
</evidence>
<dbReference type="Pfam" id="PF12706">
    <property type="entry name" value="Lactamase_B_2"/>
    <property type="match status" value="1"/>
</dbReference>
<dbReference type="CDD" id="cd07715">
    <property type="entry name" value="TaR3-like_MBL-fold"/>
    <property type="match status" value="1"/>
</dbReference>
<dbReference type="InterPro" id="IPR036866">
    <property type="entry name" value="RibonucZ/Hydroxyglut_hydro"/>
</dbReference>
<dbReference type="PANTHER" id="PTHR42663:SF4">
    <property type="entry name" value="SLL1036 PROTEIN"/>
    <property type="match status" value="1"/>
</dbReference>
<dbReference type="SUPFAM" id="SSF56281">
    <property type="entry name" value="Metallo-hydrolase/oxidoreductase"/>
    <property type="match status" value="1"/>
</dbReference>
<name>A0ABT9FDB2_9GAMM</name>
<proteinExistence type="predicted"/>
<dbReference type="EMBL" id="JAUYVT010000006">
    <property type="protein sequence ID" value="MDP2564769.1"/>
    <property type="molecule type" value="Genomic_DNA"/>
</dbReference>
<comment type="caution">
    <text evidence="2">The sequence shown here is derived from an EMBL/GenBank/DDBJ whole genome shotgun (WGS) entry which is preliminary data.</text>
</comment>
<keyword evidence="3" id="KW-1185">Reference proteome</keyword>
<dbReference type="InterPro" id="IPR001279">
    <property type="entry name" value="Metallo-B-lactamas"/>
</dbReference>
<evidence type="ECO:0000313" key="2">
    <source>
        <dbReference type="EMBL" id="MDP2564769.1"/>
    </source>
</evidence>
<dbReference type="SMART" id="SM00849">
    <property type="entry name" value="Lactamase_B"/>
    <property type="match status" value="1"/>
</dbReference>